<gene>
    <name evidence="2" type="ORF">OHC33_010829</name>
</gene>
<evidence type="ECO:0000256" key="1">
    <source>
        <dbReference type="SAM" id="MobiDB-lite"/>
    </source>
</evidence>
<reference evidence="2 3" key="1">
    <citation type="submission" date="2022-12" db="EMBL/GenBank/DDBJ databases">
        <title>Genomic features and morphological characterization of a novel Knufia sp. strain isolated from spacecraft assembly facility.</title>
        <authorList>
            <person name="Teixeira M."/>
            <person name="Chander A.M."/>
            <person name="Stajich J.E."/>
            <person name="Venkateswaran K."/>
        </authorList>
    </citation>
    <scope>NUCLEOTIDE SEQUENCE [LARGE SCALE GENOMIC DNA]</scope>
    <source>
        <strain evidence="2 3">FJI-L2-BK-P2</strain>
    </source>
</reference>
<evidence type="ECO:0000313" key="2">
    <source>
        <dbReference type="EMBL" id="KAK5948176.1"/>
    </source>
</evidence>
<comment type="caution">
    <text evidence="2">The sequence shown here is derived from an EMBL/GenBank/DDBJ whole genome shotgun (WGS) entry which is preliminary data.</text>
</comment>
<feature type="compositionally biased region" description="Low complexity" evidence="1">
    <location>
        <begin position="109"/>
        <end position="123"/>
    </location>
</feature>
<proteinExistence type="predicted"/>
<protein>
    <submittedName>
        <fullName evidence="2">Uncharacterized protein</fullName>
    </submittedName>
</protein>
<evidence type="ECO:0000313" key="3">
    <source>
        <dbReference type="Proteomes" id="UP001316803"/>
    </source>
</evidence>
<organism evidence="2 3">
    <name type="scientific">Knufia fluminis</name>
    <dbReference type="NCBI Taxonomy" id="191047"/>
    <lineage>
        <taxon>Eukaryota</taxon>
        <taxon>Fungi</taxon>
        <taxon>Dikarya</taxon>
        <taxon>Ascomycota</taxon>
        <taxon>Pezizomycotina</taxon>
        <taxon>Eurotiomycetes</taxon>
        <taxon>Chaetothyriomycetidae</taxon>
        <taxon>Chaetothyriales</taxon>
        <taxon>Trichomeriaceae</taxon>
        <taxon>Knufia</taxon>
    </lineage>
</organism>
<feature type="compositionally biased region" description="Basic and acidic residues" evidence="1">
    <location>
        <begin position="477"/>
        <end position="495"/>
    </location>
</feature>
<keyword evidence="3" id="KW-1185">Reference proteome</keyword>
<name>A0AAN8EY52_9EURO</name>
<dbReference type="EMBL" id="JAKLMC020000052">
    <property type="protein sequence ID" value="KAK5948176.1"/>
    <property type="molecule type" value="Genomic_DNA"/>
</dbReference>
<feature type="region of interest" description="Disordered" evidence="1">
    <location>
        <begin position="473"/>
        <end position="503"/>
    </location>
</feature>
<dbReference type="AlphaFoldDB" id="A0AAN8EY52"/>
<sequence length="503" mass="56285">MGGSAFKEQGLYTPRMSPAVYRFALKHVEDKLSIIFQKVAHCIEGPEKQDYGDLDVLVLPDPSKPVPSLDEVSKLLNAKKSYHESSSGVSIFAIPWPAEHSLPSPKVADPSISTTTPDSIPPTETQPTNLYIQLDLQICTSPQDFTWRLFIHAHGDLINILSSTLRHKGLTINDQALYLRIPTIETHNKKLARVELTRDPPRVLTYLGLSPTLFHQPFPSLNSMMSYIATSRFHNPAHVNSTDVTPLTREETTTATLNTYDNYRLTCRPQFKYWYHTYLPSHTGDPPGPSAHLTREEVREDAFTFFGPALKDKYTKQESNVTNTIQRNALWSDIRAALLKINPNLSEQDLHDTLRALKREILPPPSPSTSPTNNTHLTPLQTLYTTNAFPAVISHATTYHAASLSRYRAHLADTKTNTPLDHRKTNPFSTSEVEIYTADDDDVIVAMKNGGATGGGRYWVFWGRRVGVSCRGGGKSCRAEGRKKSEEQKKRERVDLGGVLVDT</sequence>
<dbReference type="Proteomes" id="UP001316803">
    <property type="component" value="Unassembled WGS sequence"/>
</dbReference>
<feature type="region of interest" description="Disordered" evidence="1">
    <location>
        <begin position="105"/>
        <end position="124"/>
    </location>
</feature>
<accession>A0AAN8EY52</accession>